<reference evidence="3 4" key="1">
    <citation type="submission" date="2022-01" db="EMBL/GenBank/DDBJ databases">
        <title>Whole genome-based taxonomy of the Shewanellaceae.</title>
        <authorList>
            <person name="Martin-Rodriguez A.J."/>
        </authorList>
    </citation>
    <scope>NUCLEOTIDE SEQUENCE [LARGE SCALE GENOMIC DNA]</scope>
    <source>
        <strain evidence="3 4">JCM 17801</strain>
    </source>
</reference>
<sequence length="191" mass="20856">MLQYTFCLNAYRRGFSASVLLMASLVISGCQSTVKNDYDVNYDFSKLNSFTLLDVVNAEDPLTVQRVREDIIQTLTQQGFTPQAKPSDFSVSFAFKTEDKPKSSGLSIGLGTGSWGNNGGASIGTSVGIPIGSDTAKIQTIQIDIIDPTNNRLIWRGSDKYDFEMGGQGKADKTAETVQHILKQFPPKNTK</sequence>
<organism evidence="3 4">
    <name type="scientific">Shewanella aestuarii</name>
    <dbReference type="NCBI Taxonomy" id="1028752"/>
    <lineage>
        <taxon>Bacteria</taxon>
        <taxon>Pseudomonadati</taxon>
        <taxon>Pseudomonadota</taxon>
        <taxon>Gammaproteobacteria</taxon>
        <taxon>Alteromonadales</taxon>
        <taxon>Shewanellaceae</taxon>
        <taxon>Shewanella</taxon>
    </lineage>
</organism>
<keyword evidence="1" id="KW-0732">Signal</keyword>
<evidence type="ECO:0000313" key="4">
    <source>
        <dbReference type="Proteomes" id="UP001203212"/>
    </source>
</evidence>
<feature type="domain" description="DUF4136" evidence="2">
    <location>
        <begin position="34"/>
        <end position="187"/>
    </location>
</feature>
<evidence type="ECO:0000259" key="2">
    <source>
        <dbReference type="Pfam" id="PF13590"/>
    </source>
</evidence>
<dbReference type="EMBL" id="JAKILK010000003">
    <property type="protein sequence ID" value="MCL1117203.1"/>
    <property type="molecule type" value="Genomic_DNA"/>
</dbReference>
<proteinExistence type="predicted"/>
<protein>
    <submittedName>
        <fullName evidence="3">DUF4136 domain-containing protein</fullName>
    </submittedName>
</protein>
<keyword evidence="4" id="KW-1185">Reference proteome</keyword>
<dbReference type="Proteomes" id="UP001203212">
    <property type="component" value="Unassembled WGS sequence"/>
</dbReference>
<feature type="signal peptide" evidence="1">
    <location>
        <begin position="1"/>
        <end position="32"/>
    </location>
</feature>
<dbReference type="Gene3D" id="3.30.160.670">
    <property type="match status" value="1"/>
</dbReference>
<dbReference type="Pfam" id="PF13590">
    <property type="entry name" value="DUF4136"/>
    <property type="match status" value="1"/>
</dbReference>
<name>A0ABT0L0H7_9GAMM</name>
<accession>A0ABT0L0H7</accession>
<dbReference type="InterPro" id="IPR025411">
    <property type="entry name" value="DUF4136"/>
</dbReference>
<comment type="caution">
    <text evidence="3">The sequence shown here is derived from an EMBL/GenBank/DDBJ whole genome shotgun (WGS) entry which is preliminary data.</text>
</comment>
<gene>
    <name evidence="3" type="ORF">L2689_08085</name>
</gene>
<feature type="chain" id="PRO_5046505883" evidence="1">
    <location>
        <begin position="33"/>
        <end position="191"/>
    </location>
</feature>
<dbReference type="RefSeq" id="WP_188840540.1">
    <property type="nucleotide sequence ID" value="NZ_BMOT01000003.1"/>
</dbReference>
<evidence type="ECO:0000313" key="3">
    <source>
        <dbReference type="EMBL" id="MCL1117203.1"/>
    </source>
</evidence>
<evidence type="ECO:0000256" key="1">
    <source>
        <dbReference type="SAM" id="SignalP"/>
    </source>
</evidence>